<dbReference type="GO" id="GO:0016887">
    <property type="term" value="F:ATP hydrolysis activity"/>
    <property type="evidence" value="ECO:0007669"/>
    <property type="project" value="InterPro"/>
</dbReference>
<evidence type="ECO:0000259" key="2">
    <source>
        <dbReference type="Pfam" id="PF20469"/>
    </source>
</evidence>
<name>A0A1V2W962_9BURK</name>
<keyword evidence="3" id="KW-0378">Hydrolase</keyword>
<dbReference type="InterPro" id="IPR051396">
    <property type="entry name" value="Bact_Antivir_Def_Nuclease"/>
</dbReference>
<dbReference type="Proteomes" id="UP000188543">
    <property type="component" value="Unassembled WGS sequence"/>
</dbReference>
<dbReference type="SUPFAM" id="SSF52540">
    <property type="entry name" value="P-loop containing nucleoside triphosphate hydrolases"/>
    <property type="match status" value="1"/>
</dbReference>
<feature type="domain" description="Endonuclease GajA/Old nuclease/RecF-like AAA" evidence="1">
    <location>
        <begin position="1"/>
        <end position="53"/>
    </location>
</feature>
<dbReference type="EMBL" id="MUTJ01000020">
    <property type="protein sequence ID" value="ONU91134.1"/>
    <property type="molecule type" value="Genomic_DNA"/>
</dbReference>
<accession>A0A1V2W962</accession>
<dbReference type="OrthoDB" id="3322489at2"/>
<dbReference type="PANTHER" id="PTHR43581:SF2">
    <property type="entry name" value="EXCINUCLEASE ATPASE SUBUNIT"/>
    <property type="match status" value="1"/>
</dbReference>
<dbReference type="CDD" id="cd01026">
    <property type="entry name" value="TOPRIM_OLD"/>
    <property type="match status" value="1"/>
</dbReference>
<reference evidence="3 4" key="1">
    <citation type="submission" date="2016-08" db="EMBL/GenBank/DDBJ databases">
        <authorList>
            <person name="Seilhamer J.J."/>
        </authorList>
    </citation>
    <scope>NUCLEOTIDE SEQUENCE [LARGE SCALE GENOMIC DNA]</scope>
    <source>
        <strain evidence="3 4">VC14762</strain>
    </source>
</reference>
<dbReference type="InterPro" id="IPR034139">
    <property type="entry name" value="TOPRIM_OLD"/>
</dbReference>
<protein>
    <submittedName>
        <fullName evidence="3">ATP-dependent endonuclease</fullName>
    </submittedName>
</protein>
<comment type="caution">
    <text evidence="3">The sequence shown here is derived from an EMBL/GenBank/DDBJ whole genome shotgun (WGS) entry which is preliminary data.</text>
</comment>
<sequence>MHISKLTLINYRNFNNATLRFGKGVNTIIGENGAGKSNVLRAIRLMLDDNMVRASYRLNESDFYRGLGSWRGHWIIISVEFEEISADESIQALFVHGTGVGQPGGGVGLATYNLIFRPNKQIRMNLAALADFDVAGMNAILDQVTIDDYETLFTGRSVADFADPAVYRRIVGDFSNAVFSDEVEFPELGARIPGTLSVTKEVSFTFIQALRDVVSEFHSNRTNPLLTLLKSKSGQIDPLQFQPIVERARQLNREIESLNDVRTVRSDIVDTIHGAAGQTYSPSLLAIKSDLPDEADLLFQSLKLFVGEFDAAHEGSIQELSLGGANLIFLTLKLLEFKYQHERQALANFLLIEEPEAHLHTHVQKTLFDRIGYAGAQIIYSTHSTHISEVSNIESVNILGRTGTACEAFQPSTGLAPDQVGNIQRYLDAVRSNLLFAKSVLLVEGDAEEILIPLMVKRVLGVSLDELGVSLVNIGSTGFANVSVLFHETRVRRRCSIITDLDAAFMNPHPVPGDDPETLKFKSKLLGSQTSGAARKVALDALVAGNAWVRPFYAANTFEVDFVACGNVGTVVASVNDVYTQPATRAESIAQLNSGDPAQFGRRVLAMANYEGKGWFAILLGKRIDHRTVVPPYIRQAIVFAHGTFSTELIFSILKHRVTVNNTGGAATPPALQHFWERLLEYRAGRIDFNTIRAEAAVGLVGDQILAFLGDLP</sequence>
<dbReference type="AlphaFoldDB" id="A0A1V2W962"/>
<dbReference type="InterPro" id="IPR041685">
    <property type="entry name" value="AAA_GajA/Old/RecF-like"/>
</dbReference>
<dbReference type="InterPro" id="IPR027417">
    <property type="entry name" value="P-loop_NTPase"/>
</dbReference>
<organism evidence="3 4">
    <name type="scientific">Burkholderia cenocepacia</name>
    <dbReference type="NCBI Taxonomy" id="95486"/>
    <lineage>
        <taxon>Bacteria</taxon>
        <taxon>Pseudomonadati</taxon>
        <taxon>Pseudomonadota</taxon>
        <taxon>Betaproteobacteria</taxon>
        <taxon>Burkholderiales</taxon>
        <taxon>Burkholderiaceae</taxon>
        <taxon>Burkholderia</taxon>
        <taxon>Burkholderia cepacia complex</taxon>
    </lineage>
</organism>
<evidence type="ECO:0000313" key="3">
    <source>
        <dbReference type="EMBL" id="ONU91134.1"/>
    </source>
</evidence>
<feature type="domain" description="Endonuclease GajA/Old nuclease/RecF-like AAA" evidence="1">
    <location>
        <begin position="204"/>
        <end position="387"/>
    </location>
</feature>
<dbReference type="PANTHER" id="PTHR43581">
    <property type="entry name" value="ATP/GTP PHOSPHATASE"/>
    <property type="match status" value="1"/>
</dbReference>
<dbReference type="RefSeq" id="WP_077020916.1">
    <property type="nucleotide sequence ID" value="NZ_CADETK010000005.1"/>
</dbReference>
<dbReference type="GO" id="GO:0004519">
    <property type="term" value="F:endonuclease activity"/>
    <property type="evidence" value="ECO:0007669"/>
    <property type="project" value="UniProtKB-KW"/>
</dbReference>
<dbReference type="Pfam" id="PF13175">
    <property type="entry name" value="AAA_15"/>
    <property type="match status" value="2"/>
</dbReference>
<evidence type="ECO:0000313" key="4">
    <source>
        <dbReference type="Proteomes" id="UP000188543"/>
    </source>
</evidence>
<dbReference type="Gene3D" id="3.40.50.300">
    <property type="entry name" value="P-loop containing nucleotide triphosphate hydrolases"/>
    <property type="match status" value="2"/>
</dbReference>
<gene>
    <name evidence="3" type="ORF">A8E72_06185</name>
</gene>
<keyword evidence="3" id="KW-0255">Endonuclease</keyword>
<dbReference type="Pfam" id="PF20469">
    <property type="entry name" value="OLD-like_TOPRIM"/>
    <property type="match status" value="1"/>
</dbReference>
<keyword evidence="3" id="KW-0540">Nuclease</keyword>
<proteinExistence type="predicted"/>
<feature type="domain" description="OLD protein-like TOPRIM" evidence="2">
    <location>
        <begin position="435"/>
        <end position="502"/>
    </location>
</feature>
<dbReference type="GO" id="GO:0006302">
    <property type="term" value="P:double-strand break repair"/>
    <property type="evidence" value="ECO:0007669"/>
    <property type="project" value="InterPro"/>
</dbReference>
<evidence type="ECO:0000259" key="1">
    <source>
        <dbReference type="Pfam" id="PF13175"/>
    </source>
</evidence>